<protein>
    <submittedName>
        <fullName evidence="2">Uncharacterized protein</fullName>
    </submittedName>
</protein>
<reference evidence="2" key="1">
    <citation type="submission" date="2018-11" db="EMBL/GenBank/DDBJ databases">
        <authorList>
            <consortium name="Pathogen Informatics"/>
        </authorList>
    </citation>
    <scope>NUCLEOTIDE SEQUENCE</scope>
</reference>
<sequence length="185" mass="18661">MSRALRVPSSGKGSRTLRSSPSAHTATAESRGPKFRQRSPATSVGGISSTGSGVRPRPVGFSGTMTPVNSGQSPTGAPTNIELTPCGPIRQPLPGPPGPLGTRASLQRVRRIKATAEETESTTVAGIVDGVGGFEGASGGVAAVLGGGLNGGITSGHGMRQHFSANIHMIPMGAGLQQQAFKARK</sequence>
<feature type="region of interest" description="Disordered" evidence="1">
    <location>
        <begin position="1"/>
        <end position="103"/>
    </location>
</feature>
<gene>
    <name evidence="2" type="ORF">PXEA_LOCUS37475</name>
</gene>
<accession>A0A448XSU5</accession>
<feature type="compositionally biased region" description="Polar residues" evidence="1">
    <location>
        <begin position="11"/>
        <end position="28"/>
    </location>
</feature>
<feature type="compositionally biased region" description="Polar residues" evidence="1">
    <location>
        <begin position="63"/>
        <end position="82"/>
    </location>
</feature>
<dbReference type="AlphaFoldDB" id="A0A448XSU5"/>
<keyword evidence="3" id="KW-1185">Reference proteome</keyword>
<comment type="caution">
    <text evidence="2">The sequence shown here is derived from an EMBL/GenBank/DDBJ whole genome shotgun (WGS) entry which is preliminary data.</text>
</comment>
<proteinExistence type="predicted"/>
<dbReference type="Proteomes" id="UP000784294">
    <property type="component" value="Unassembled WGS sequence"/>
</dbReference>
<name>A0A448XSU5_9PLAT</name>
<evidence type="ECO:0000313" key="2">
    <source>
        <dbReference type="EMBL" id="VEL44035.1"/>
    </source>
</evidence>
<dbReference type="EMBL" id="CAAALY010288434">
    <property type="protein sequence ID" value="VEL44035.1"/>
    <property type="molecule type" value="Genomic_DNA"/>
</dbReference>
<evidence type="ECO:0000313" key="3">
    <source>
        <dbReference type="Proteomes" id="UP000784294"/>
    </source>
</evidence>
<feature type="compositionally biased region" description="Low complexity" evidence="1">
    <location>
        <begin position="42"/>
        <end position="54"/>
    </location>
</feature>
<organism evidence="2 3">
    <name type="scientific">Protopolystoma xenopodis</name>
    <dbReference type="NCBI Taxonomy" id="117903"/>
    <lineage>
        <taxon>Eukaryota</taxon>
        <taxon>Metazoa</taxon>
        <taxon>Spiralia</taxon>
        <taxon>Lophotrochozoa</taxon>
        <taxon>Platyhelminthes</taxon>
        <taxon>Monogenea</taxon>
        <taxon>Polyopisthocotylea</taxon>
        <taxon>Polystomatidea</taxon>
        <taxon>Polystomatidae</taxon>
        <taxon>Protopolystoma</taxon>
    </lineage>
</organism>
<evidence type="ECO:0000256" key="1">
    <source>
        <dbReference type="SAM" id="MobiDB-lite"/>
    </source>
</evidence>